<proteinExistence type="inferred from homology"/>
<dbReference type="OrthoDB" id="9808005at2"/>
<dbReference type="SUPFAM" id="SSF161098">
    <property type="entry name" value="MetI-like"/>
    <property type="match status" value="1"/>
</dbReference>
<dbReference type="InterPro" id="IPR035906">
    <property type="entry name" value="MetI-like_sf"/>
</dbReference>
<dbReference type="Gene3D" id="1.10.3720.10">
    <property type="entry name" value="MetI-like"/>
    <property type="match status" value="1"/>
</dbReference>
<dbReference type="GO" id="GO:0005886">
    <property type="term" value="C:plasma membrane"/>
    <property type="evidence" value="ECO:0007669"/>
    <property type="project" value="UniProtKB-SubCell"/>
</dbReference>
<evidence type="ECO:0000256" key="1">
    <source>
        <dbReference type="ARBA" id="ARBA00004651"/>
    </source>
</evidence>
<feature type="transmembrane region" description="Helical" evidence="7">
    <location>
        <begin position="141"/>
        <end position="162"/>
    </location>
</feature>
<evidence type="ECO:0000256" key="5">
    <source>
        <dbReference type="ARBA" id="ARBA00022989"/>
    </source>
</evidence>
<dbReference type="PANTHER" id="PTHR30043:SF1">
    <property type="entry name" value="ABC TRANSPORT SYSTEM PERMEASE PROTEIN P69"/>
    <property type="match status" value="1"/>
</dbReference>
<keyword evidence="2 7" id="KW-0813">Transport</keyword>
<feature type="compositionally biased region" description="Basic and acidic residues" evidence="8">
    <location>
        <begin position="1"/>
        <end position="15"/>
    </location>
</feature>
<evidence type="ECO:0000259" key="9">
    <source>
        <dbReference type="PROSITE" id="PS50928"/>
    </source>
</evidence>
<keyword evidence="6 7" id="KW-0472">Membrane</keyword>
<evidence type="ECO:0000256" key="6">
    <source>
        <dbReference type="ARBA" id="ARBA00023136"/>
    </source>
</evidence>
<evidence type="ECO:0000256" key="7">
    <source>
        <dbReference type="RuleBase" id="RU363032"/>
    </source>
</evidence>
<accession>A0A3N0B0H3</accession>
<feature type="transmembrane region" description="Helical" evidence="7">
    <location>
        <begin position="168"/>
        <end position="185"/>
    </location>
</feature>
<protein>
    <submittedName>
        <fullName evidence="10">ABC transporter permease</fullName>
    </submittedName>
</protein>
<gene>
    <name evidence="10" type="ORF">DMP06_04435</name>
</gene>
<evidence type="ECO:0000256" key="3">
    <source>
        <dbReference type="ARBA" id="ARBA00022475"/>
    </source>
</evidence>
<dbReference type="Proteomes" id="UP000269591">
    <property type="component" value="Unassembled WGS sequence"/>
</dbReference>
<feature type="region of interest" description="Disordered" evidence="8">
    <location>
        <begin position="1"/>
        <end position="26"/>
    </location>
</feature>
<feature type="transmembrane region" description="Helical" evidence="7">
    <location>
        <begin position="105"/>
        <end position="129"/>
    </location>
</feature>
<organism evidence="10 11">
    <name type="scientific">Slackia equolifaciens</name>
    <dbReference type="NCBI Taxonomy" id="498718"/>
    <lineage>
        <taxon>Bacteria</taxon>
        <taxon>Bacillati</taxon>
        <taxon>Actinomycetota</taxon>
        <taxon>Coriobacteriia</taxon>
        <taxon>Eggerthellales</taxon>
        <taxon>Eggerthellaceae</taxon>
        <taxon>Slackia</taxon>
    </lineage>
</organism>
<feature type="domain" description="ABC transmembrane type-1" evidence="9">
    <location>
        <begin position="101"/>
        <end position="285"/>
    </location>
</feature>
<evidence type="ECO:0000256" key="4">
    <source>
        <dbReference type="ARBA" id="ARBA00022692"/>
    </source>
</evidence>
<comment type="subcellular location">
    <subcellularLocation>
        <location evidence="1 7">Cell membrane</location>
        <topology evidence="1 7">Multi-pass membrane protein</topology>
    </subcellularLocation>
</comment>
<feature type="transmembrane region" description="Helical" evidence="7">
    <location>
        <begin position="235"/>
        <end position="255"/>
    </location>
</feature>
<name>A0A3N0B0H3_9ACTN</name>
<evidence type="ECO:0000256" key="2">
    <source>
        <dbReference type="ARBA" id="ARBA00022448"/>
    </source>
</evidence>
<dbReference type="PANTHER" id="PTHR30043">
    <property type="entry name" value="PHOSPHONATES TRANSPORT SYSTEM PERMEASE PROTEIN"/>
    <property type="match status" value="1"/>
</dbReference>
<evidence type="ECO:0000313" key="10">
    <source>
        <dbReference type="EMBL" id="RNL40617.1"/>
    </source>
</evidence>
<keyword evidence="11" id="KW-1185">Reference proteome</keyword>
<dbReference type="AlphaFoldDB" id="A0A3N0B0H3"/>
<comment type="similarity">
    <text evidence="7">Belongs to the binding-protein-dependent transport system permease family.</text>
</comment>
<keyword evidence="3" id="KW-1003">Cell membrane</keyword>
<sequence length="296" mass="32000">MRDAFQLHSKEDHVMSEAGNSPARRTRSGKLRVHVMHKADAALWVVVGALVAVTVFAMVIMDYGKVNFFDACVAALGDFWEMMSTPGLAGHFTAEDVIVGLFESLALAALTTFIGAVIAFVFGLFAAVNLSNKAASNVIKILMSIFRAVPTILWVLVFSVAIGLGPEAAVAGLLFHSIAYLVKAYSEAFEEIDPGTLEALRASGARWWQIVFQAVIPAKTNELLSWTFIRFEINFVNAVAVGAVAGAGGIGYQLFLAGSFYLNLHEVGLIVYLCLAVAVVLEIIATQLRKRFIVQQ</sequence>
<dbReference type="PROSITE" id="PS50928">
    <property type="entry name" value="ABC_TM1"/>
    <property type="match status" value="1"/>
</dbReference>
<keyword evidence="4 7" id="KW-0812">Transmembrane</keyword>
<keyword evidence="5 7" id="KW-1133">Transmembrane helix</keyword>
<comment type="caution">
    <text evidence="10">The sequence shown here is derived from an EMBL/GenBank/DDBJ whole genome shotgun (WGS) entry which is preliminary data.</text>
</comment>
<dbReference type="CDD" id="cd06261">
    <property type="entry name" value="TM_PBP2"/>
    <property type="match status" value="1"/>
</dbReference>
<dbReference type="InterPro" id="IPR000515">
    <property type="entry name" value="MetI-like"/>
</dbReference>
<dbReference type="EMBL" id="QIBX01000005">
    <property type="protein sequence ID" value="RNL40617.1"/>
    <property type="molecule type" value="Genomic_DNA"/>
</dbReference>
<reference evidence="11" key="1">
    <citation type="submission" date="2018-05" db="EMBL/GenBank/DDBJ databases">
        <title>Genome Sequencing of selected type strains of the family Eggerthellaceae.</title>
        <authorList>
            <person name="Danylec N."/>
            <person name="Stoll D.A."/>
            <person name="Doetsch A."/>
            <person name="Huch M."/>
        </authorList>
    </citation>
    <scope>NUCLEOTIDE SEQUENCE [LARGE SCALE GENOMIC DNA]</scope>
    <source>
        <strain evidence="11">DSM 24851</strain>
    </source>
</reference>
<evidence type="ECO:0000256" key="8">
    <source>
        <dbReference type="SAM" id="MobiDB-lite"/>
    </source>
</evidence>
<feature type="transmembrane region" description="Helical" evidence="7">
    <location>
        <begin position="41"/>
        <end position="61"/>
    </location>
</feature>
<dbReference type="GO" id="GO:0055085">
    <property type="term" value="P:transmembrane transport"/>
    <property type="evidence" value="ECO:0007669"/>
    <property type="project" value="InterPro"/>
</dbReference>
<feature type="transmembrane region" description="Helical" evidence="7">
    <location>
        <begin position="267"/>
        <end position="285"/>
    </location>
</feature>
<dbReference type="Pfam" id="PF00528">
    <property type="entry name" value="BPD_transp_1"/>
    <property type="match status" value="1"/>
</dbReference>
<evidence type="ECO:0000313" key="11">
    <source>
        <dbReference type="Proteomes" id="UP000269591"/>
    </source>
</evidence>